<evidence type="ECO:0000313" key="16">
    <source>
        <dbReference type="EMBL" id="SFT03787.1"/>
    </source>
</evidence>
<dbReference type="Gene3D" id="2.60.120.940">
    <property type="entry name" value="EmbC, C-terminal domain, subdomain 2"/>
    <property type="match status" value="1"/>
</dbReference>
<dbReference type="InterPro" id="IPR027451">
    <property type="entry name" value="EmbABC_dom1"/>
</dbReference>
<dbReference type="Pfam" id="PF04602">
    <property type="entry name" value="Arabinose_trans"/>
    <property type="match status" value="1"/>
</dbReference>
<organism evidence="16 17">
    <name type="scientific">Saccharopolyspora flava</name>
    <dbReference type="NCBI Taxonomy" id="95161"/>
    <lineage>
        <taxon>Bacteria</taxon>
        <taxon>Bacillati</taxon>
        <taxon>Actinomycetota</taxon>
        <taxon>Actinomycetes</taxon>
        <taxon>Pseudonocardiales</taxon>
        <taxon>Pseudonocardiaceae</taxon>
        <taxon>Saccharopolyspora</taxon>
    </lineage>
</organism>
<protein>
    <submittedName>
        <fullName evidence="16">Arabinosyltransferase C</fullName>
    </submittedName>
</protein>
<accession>A0A1I6UR23</accession>
<evidence type="ECO:0000256" key="3">
    <source>
        <dbReference type="ARBA" id="ARBA00008195"/>
    </source>
</evidence>
<evidence type="ECO:0000256" key="10">
    <source>
        <dbReference type="ARBA" id="ARBA00023316"/>
    </source>
</evidence>
<dbReference type="GO" id="GO:0071555">
    <property type="term" value="P:cell wall organization"/>
    <property type="evidence" value="ECO:0007669"/>
    <property type="project" value="UniProtKB-KW"/>
</dbReference>
<feature type="transmembrane region" description="Helical" evidence="12">
    <location>
        <begin position="549"/>
        <end position="569"/>
    </location>
</feature>
<dbReference type="EMBL" id="FOZX01000012">
    <property type="protein sequence ID" value="SFT03787.1"/>
    <property type="molecule type" value="Genomic_DNA"/>
</dbReference>
<evidence type="ECO:0000313" key="17">
    <source>
        <dbReference type="Proteomes" id="UP000198852"/>
    </source>
</evidence>
<dbReference type="InterPro" id="IPR032731">
    <property type="entry name" value="Arabino_trans_C"/>
</dbReference>
<feature type="transmembrane region" description="Helical" evidence="12">
    <location>
        <begin position="438"/>
        <end position="456"/>
    </location>
</feature>
<feature type="transmembrane region" description="Helical" evidence="12">
    <location>
        <begin position="317"/>
        <end position="339"/>
    </location>
</feature>
<evidence type="ECO:0000256" key="4">
    <source>
        <dbReference type="ARBA" id="ARBA00022475"/>
    </source>
</evidence>
<comment type="subcellular location">
    <subcellularLocation>
        <location evidence="2">Cell membrane</location>
        <topology evidence="2">Multi-pass membrane protein</topology>
    </subcellularLocation>
</comment>
<evidence type="ECO:0000259" key="13">
    <source>
        <dbReference type="Pfam" id="PF04602"/>
    </source>
</evidence>
<comment type="function">
    <text evidence="1">Arabinosyl transferase responsible for the polymerization of arabinose into the arabinan of arabinogalactan.</text>
</comment>
<feature type="transmembrane region" description="Helical" evidence="12">
    <location>
        <begin position="683"/>
        <end position="708"/>
    </location>
</feature>
<keyword evidence="6 16" id="KW-0808">Transferase</keyword>
<dbReference type="InterPro" id="IPR007680">
    <property type="entry name" value="Arabino_trans_central"/>
</dbReference>
<sequence>MLDGMERTADPSPPAPPAPAPRRRLAHALGLLVGVLAVLAALAVPFAPVIGERVTVTWPQAGRPAESTLAFVVPYHPDQVHVRVPCPVVRAGADRAAPTTLVSSRPPGQPTEGFAVTTAQDHVIVLVGGVEALRAPIAAACDVAVDGGPSGAEVRIGDRTASVQHGVRDVVAFATDLSPAEASGTRVEMVTANWFATSPTSGKLLLIGVQLLLVAAGFALLAVLDRGRRRDVDRPVSRPLHRLIGYGFDLVVLAVLAGWWLLGPNSPDDSFAAVTVQNGLTTGDVSNYYRWENASEAPFTLVQQLLLPVAEWNRNPLAMRLPSILAALLTWLILSRGVLGAVLPGRHRRPLVRAVAVIAFLGWWLPFGMGVRPEAFEALGLTAVLAAVLQAARTERRLWLGVAALCAGLSLAINPMGITAVAPFLVLAPRLWRMAGPAVLALLAGIASAGLVAMFADQSLFTTSKATELHGYYGPDVPWFQEITRYQYLLGFDLQGDVARRAAVLLTLLLAALTLLTLLRTQATHPRHPIENPGFRRDENRGFRSGDGLWMVHVPAASLLVSVGLMTVTPSKWTHYFGALAGVGAATLTAGAVVIGVAAITASRDRAVLVAALVGTVLAGGAAALVFSGKNNWFLHSQYGVPWGEGPVRPLNNPLVWLLIAGLLMAGSALIRRGDDRVRRALIRTPALVCVTAMGVAVTIVLGSFAVAPIRQGPDAYSIGGQGLDAVRGGSCGIADKIVVTPDLAPLRGGDGAEMAGFTEGVGFAPGFTPPANVPVWGSLTGGQINTGTLTTGWFPLPPLAADQELAVGVAGRSGDGNRVALEFSGPGGTREVVLDDTWRDADERETYPTDHVVEDEPQDHPGWRDLHLSPAQIPPGADRVRITALDGTTDPAGWVAVSGPRIRQVIPLPEYLRDKAPTYVDWSMTWAVPCLRDLPKVQDGLVEPPAFLLTPPNSMGFGGTAAFERGIGGSFAGVRDVGVQNEIPTRLKGDEKTPEYSEWGHLIEVQYPYPGNRFDVQRVDEPRWGWRGE</sequence>
<gene>
    <name evidence="16" type="ORF">SAMN05660874_05177</name>
</gene>
<dbReference type="Proteomes" id="UP000198852">
    <property type="component" value="Unassembled WGS sequence"/>
</dbReference>
<evidence type="ECO:0000256" key="5">
    <source>
        <dbReference type="ARBA" id="ARBA00022676"/>
    </source>
</evidence>
<evidence type="ECO:0000259" key="15">
    <source>
        <dbReference type="Pfam" id="PF17689"/>
    </source>
</evidence>
<proteinExistence type="inferred from homology"/>
<name>A0A1I6UR23_9PSEU</name>
<dbReference type="Pfam" id="PF17689">
    <property type="entry name" value="Arabino_trans_N"/>
    <property type="match status" value="1"/>
</dbReference>
<feature type="transmembrane region" description="Helical" evidence="12">
    <location>
        <begin position="575"/>
        <end position="600"/>
    </location>
</feature>
<feature type="transmembrane region" description="Helical" evidence="12">
    <location>
        <begin position="398"/>
        <end position="426"/>
    </location>
</feature>
<evidence type="ECO:0000256" key="6">
    <source>
        <dbReference type="ARBA" id="ARBA00022679"/>
    </source>
</evidence>
<feature type="domain" description="Arabinofuranosyltransferase central" evidence="13">
    <location>
        <begin position="198"/>
        <end position="661"/>
    </location>
</feature>
<comment type="similarity">
    <text evidence="3">Belongs to the emb family.</text>
</comment>
<keyword evidence="9 12" id="KW-0472">Membrane</keyword>
<keyword evidence="7 12" id="KW-0812">Transmembrane</keyword>
<keyword evidence="5" id="KW-0328">Glycosyltransferase</keyword>
<evidence type="ECO:0000256" key="7">
    <source>
        <dbReference type="ARBA" id="ARBA00022692"/>
    </source>
</evidence>
<evidence type="ECO:0000256" key="2">
    <source>
        <dbReference type="ARBA" id="ARBA00004651"/>
    </source>
</evidence>
<dbReference type="InterPro" id="IPR040920">
    <property type="entry name" value="Arabino_trans_N"/>
</dbReference>
<feature type="transmembrane region" description="Helical" evidence="12">
    <location>
        <begin position="204"/>
        <end position="223"/>
    </location>
</feature>
<dbReference type="Pfam" id="PF14896">
    <property type="entry name" value="Arabino_trans_C"/>
    <property type="match status" value="1"/>
</dbReference>
<feature type="transmembrane region" description="Helical" evidence="12">
    <location>
        <begin position="654"/>
        <end position="671"/>
    </location>
</feature>
<reference evidence="17" key="1">
    <citation type="submission" date="2016-10" db="EMBL/GenBank/DDBJ databases">
        <authorList>
            <person name="Varghese N."/>
            <person name="Submissions S."/>
        </authorList>
    </citation>
    <scope>NUCLEOTIDE SEQUENCE [LARGE SCALE GENOMIC DNA]</scope>
    <source>
        <strain evidence="17">DSM 44771</strain>
    </source>
</reference>
<evidence type="ECO:0000256" key="9">
    <source>
        <dbReference type="ARBA" id="ARBA00023136"/>
    </source>
</evidence>
<feature type="transmembrane region" description="Helical" evidence="12">
    <location>
        <begin position="29"/>
        <end position="50"/>
    </location>
</feature>
<keyword evidence="17" id="KW-1185">Reference proteome</keyword>
<feature type="compositionally biased region" description="Pro residues" evidence="11">
    <location>
        <begin position="11"/>
        <end position="20"/>
    </location>
</feature>
<evidence type="ECO:0000256" key="1">
    <source>
        <dbReference type="ARBA" id="ARBA00003001"/>
    </source>
</evidence>
<evidence type="ECO:0000259" key="14">
    <source>
        <dbReference type="Pfam" id="PF14896"/>
    </source>
</evidence>
<evidence type="ECO:0000256" key="8">
    <source>
        <dbReference type="ARBA" id="ARBA00022989"/>
    </source>
</evidence>
<dbReference type="GO" id="GO:0071766">
    <property type="term" value="P:Actinobacterium-type cell wall biogenesis"/>
    <property type="evidence" value="ECO:0007669"/>
    <property type="project" value="InterPro"/>
</dbReference>
<dbReference type="GO" id="GO:0052636">
    <property type="term" value="F:arabinosyltransferase activity"/>
    <property type="evidence" value="ECO:0007669"/>
    <property type="project" value="InterPro"/>
</dbReference>
<feature type="domain" description="Arabinosyltransferase C-terminal" evidence="14">
    <location>
        <begin position="771"/>
        <end position="1027"/>
    </location>
</feature>
<feature type="region of interest" description="Disordered" evidence="11">
    <location>
        <begin position="1"/>
        <end position="21"/>
    </location>
</feature>
<keyword evidence="10" id="KW-0961">Cell wall biogenesis/degradation</keyword>
<dbReference type="InterPro" id="IPR042486">
    <property type="entry name" value="Arabino_trans_C_2"/>
</dbReference>
<feature type="transmembrane region" description="Helical" evidence="12">
    <location>
        <begin position="351"/>
        <end position="371"/>
    </location>
</feature>
<dbReference type="AlphaFoldDB" id="A0A1I6UR23"/>
<feature type="transmembrane region" description="Helical" evidence="12">
    <location>
        <begin position="243"/>
        <end position="262"/>
    </location>
</feature>
<dbReference type="GO" id="GO:0005886">
    <property type="term" value="C:plasma membrane"/>
    <property type="evidence" value="ECO:0007669"/>
    <property type="project" value="UniProtKB-SubCell"/>
</dbReference>
<evidence type="ECO:0000256" key="11">
    <source>
        <dbReference type="SAM" id="MobiDB-lite"/>
    </source>
</evidence>
<dbReference type="STRING" id="95161.SAMN05660874_05177"/>
<keyword evidence="4" id="KW-1003">Cell membrane</keyword>
<feature type="transmembrane region" description="Helical" evidence="12">
    <location>
        <begin position="607"/>
        <end position="627"/>
    </location>
</feature>
<feature type="transmembrane region" description="Helical" evidence="12">
    <location>
        <begin position="498"/>
        <end position="519"/>
    </location>
</feature>
<dbReference type="Gene3D" id="2.60.120.610">
    <property type="entry name" value="arabinofuranosyltransferase like domain"/>
    <property type="match status" value="1"/>
</dbReference>
<evidence type="ECO:0000256" key="12">
    <source>
        <dbReference type="SAM" id="Phobius"/>
    </source>
</evidence>
<keyword evidence="8 12" id="KW-1133">Transmembrane helix</keyword>
<feature type="domain" description="Arabinosyltransferas concanavalin like" evidence="15">
    <location>
        <begin position="53"/>
        <end position="189"/>
    </location>
</feature>